<dbReference type="InterPro" id="IPR029063">
    <property type="entry name" value="SAM-dependent_MTases_sf"/>
</dbReference>
<comment type="caution">
    <text evidence="2">The sequence shown here is derived from an EMBL/GenBank/DDBJ whole genome shotgun (WGS) entry which is preliminary data.</text>
</comment>
<name>A0ABT3Q331_9BACT</name>
<dbReference type="Gene3D" id="2.20.25.110">
    <property type="entry name" value="S-adenosyl-L-methionine-dependent methyltransferases"/>
    <property type="match status" value="1"/>
</dbReference>
<protein>
    <submittedName>
        <fullName evidence="2">Class I SAM-dependent methyltransferase</fullName>
    </submittedName>
</protein>
<dbReference type="SUPFAM" id="SSF53335">
    <property type="entry name" value="S-adenosyl-L-methionine-dependent methyltransferases"/>
    <property type="match status" value="1"/>
</dbReference>
<organism evidence="2 3">
    <name type="scientific">Fodinibius salicampi</name>
    <dbReference type="NCBI Taxonomy" id="1920655"/>
    <lineage>
        <taxon>Bacteria</taxon>
        <taxon>Pseudomonadati</taxon>
        <taxon>Balneolota</taxon>
        <taxon>Balneolia</taxon>
        <taxon>Balneolales</taxon>
        <taxon>Balneolaceae</taxon>
        <taxon>Fodinibius</taxon>
    </lineage>
</organism>
<proteinExistence type="predicted"/>
<sequence length="262" mass="30568">MDWFEEWFDSPFYEILYADRDEEEAALLVDFLEDYLSLQERAKVLDLGCGRGRHAIHLYKKAAKKHENGYQVTGVDLSERAVTTAREQAKAEGLENIRFEVRDMRNPLPEKFDAILNLFTTFGYFKSDEENISVLKSVKQMLVANGIFVIDYLNAAKVRNELQTSDEGRLKSINYRIHRYIEEDSVYKDITFSGDNIEETRHYSERVKLYDLDWFQEKMSANNLIIDDVFGDYKGEEFDPEKSDRLLIISHLKADGKSGDKK</sequence>
<keyword evidence="2" id="KW-0489">Methyltransferase</keyword>
<keyword evidence="3" id="KW-1185">Reference proteome</keyword>
<dbReference type="PANTHER" id="PTHR43861">
    <property type="entry name" value="TRANS-ACONITATE 2-METHYLTRANSFERASE-RELATED"/>
    <property type="match status" value="1"/>
</dbReference>
<dbReference type="InterPro" id="IPR025714">
    <property type="entry name" value="Methyltranfer_dom"/>
</dbReference>
<dbReference type="Pfam" id="PF13847">
    <property type="entry name" value="Methyltransf_31"/>
    <property type="match status" value="1"/>
</dbReference>
<gene>
    <name evidence="2" type="ORF">LQ318_16565</name>
</gene>
<keyword evidence="2" id="KW-0808">Transferase</keyword>
<reference evidence="2 3" key="1">
    <citation type="submission" date="2021-11" db="EMBL/GenBank/DDBJ databases">
        <title>Aliifidinibius sp. nov., a new bacterium isolated from saline soil.</title>
        <authorList>
            <person name="Galisteo C."/>
            <person name="De La Haba R."/>
            <person name="Sanchez-Porro C."/>
            <person name="Ventosa A."/>
        </authorList>
    </citation>
    <scope>NUCLEOTIDE SEQUENCE [LARGE SCALE GENOMIC DNA]</scope>
    <source>
        <strain evidence="2 3">KACC 190600</strain>
    </source>
</reference>
<feature type="domain" description="Methyltransferase" evidence="1">
    <location>
        <begin position="40"/>
        <end position="161"/>
    </location>
</feature>
<dbReference type="CDD" id="cd02440">
    <property type="entry name" value="AdoMet_MTases"/>
    <property type="match status" value="1"/>
</dbReference>
<dbReference type="GO" id="GO:0032259">
    <property type="term" value="P:methylation"/>
    <property type="evidence" value="ECO:0007669"/>
    <property type="project" value="UniProtKB-KW"/>
</dbReference>
<dbReference type="Gene3D" id="3.40.50.150">
    <property type="entry name" value="Vaccinia Virus protein VP39"/>
    <property type="match status" value="1"/>
</dbReference>
<evidence type="ECO:0000259" key="1">
    <source>
        <dbReference type="Pfam" id="PF13847"/>
    </source>
</evidence>
<accession>A0ABT3Q331</accession>
<dbReference type="GO" id="GO:0008168">
    <property type="term" value="F:methyltransferase activity"/>
    <property type="evidence" value="ECO:0007669"/>
    <property type="project" value="UniProtKB-KW"/>
</dbReference>
<dbReference type="Proteomes" id="UP001207337">
    <property type="component" value="Unassembled WGS sequence"/>
</dbReference>
<evidence type="ECO:0000313" key="2">
    <source>
        <dbReference type="EMBL" id="MCW9714520.1"/>
    </source>
</evidence>
<dbReference type="EMBL" id="JAJNDC010000006">
    <property type="protein sequence ID" value="MCW9714520.1"/>
    <property type="molecule type" value="Genomic_DNA"/>
</dbReference>
<evidence type="ECO:0000313" key="3">
    <source>
        <dbReference type="Proteomes" id="UP001207337"/>
    </source>
</evidence>
<dbReference type="RefSeq" id="WP_265791860.1">
    <property type="nucleotide sequence ID" value="NZ_BAABRS010000006.1"/>
</dbReference>